<organism evidence="6 7">
    <name type="scientific">Prorocentrum cordatum</name>
    <dbReference type="NCBI Taxonomy" id="2364126"/>
    <lineage>
        <taxon>Eukaryota</taxon>
        <taxon>Sar</taxon>
        <taxon>Alveolata</taxon>
        <taxon>Dinophyceae</taxon>
        <taxon>Prorocentrales</taxon>
        <taxon>Prorocentraceae</taxon>
        <taxon>Prorocentrum</taxon>
    </lineage>
</organism>
<dbReference type="Gene3D" id="3.30.70.2570">
    <property type="entry name" value="Elongation factor 4, C-terminal domain"/>
    <property type="match status" value="1"/>
</dbReference>
<evidence type="ECO:0000256" key="1">
    <source>
        <dbReference type="ARBA" id="ARBA00022741"/>
    </source>
</evidence>
<gene>
    <name evidence="6" type="ORF">PCOR1329_LOCUS85728</name>
</gene>
<accession>A0ABN9YGR4</accession>
<dbReference type="InterPro" id="IPR013842">
    <property type="entry name" value="LepA_CTD"/>
</dbReference>
<proteinExistence type="predicted"/>
<evidence type="ECO:0000313" key="6">
    <source>
        <dbReference type="EMBL" id="CAK0912055.1"/>
    </source>
</evidence>
<dbReference type="PANTHER" id="PTHR43512">
    <property type="entry name" value="TRANSLATION FACTOR GUF1-RELATED"/>
    <property type="match status" value="1"/>
</dbReference>
<evidence type="ECO:0000256" key="2">
    <source>
        <dbReference type="ARBA" id="ARBA00022801"/>
    </source>
</evidence>
<evidence type="ECO:0000259" key="5">
    <source>
        <dbReference type="Pfam" id="PF06421"/>
    </source>
</evidence>
<dbReference type="InterPro" id="IPR000640">
    <property type="entry name" value="EFG_V-like"/>
</dbReference>
<dbReference type="Proteomes" id="UP001189429">
    <property type="component" value="Unassembled WGS sequence"/>
</dbReference>
<dbReference type="Pfam" id="PF00679">
    <property type="entry name" value="EFG_C"/>
    <property type="match status" value="1"/>
</dbReference>
<reference evidence="6" key="1">
    <citation type="submission" date="2023-10" db="EMBL/GenBank/DDBJ databases">
        <authorList>
            <person name="Chen Y."/>
            <person name="Shah S."/>
            <person name="Dougan E. K."/>
            <person name="Thang M."/>
            <person name="Chan C."/>
        </authorList>
    </citation>
    <scope>NUCLEOTIDE SEQUENCE [LARGE SCALE GENOMIC DNA]</scope>
</reference>
<comment type="caution">
    <text evidence="6">The sequence shown here is derived from an EMBL/GenBank/DDBJ whole genome shotgun (WGS) entry which is preliminary data.</text>
</comment>
<dbReference type="PANTHER" id="PTHR43512:SF7">
    <property type="entry name" value="TRANSLATION FACTOR GUF1, MITOCHONDRIAL"/>
    <property type="match status" value="1"/>
</dbReference>
<keyword evidence="1" id="KW-0547">Nucleotide-binding</keyword>
<sequence length="202" mass="22494">EPLVVASIVLPRTLVPAVQMLCLEKRGEELSTQTLDSEGERVLLRWRLPLAEVITDFFDKLQSVTSGYATFDYEPSGYATVDLVKVITRLNGENVDALSFFALRDRASDVAKRFLEKLAELIPAQQFDIALQGMVGGKVVAKARIKPLRKDVVAQKILCHGHSGDPSRKAKLLERQKEGKKKLREIAKVQVPPEAFIAMVKL</sequence>
<protein>
    <recommendedName>
        <fullName evidence="8">Elongation factor 4</fullName>
    </recommendedName>
</protein>
<dbReference type="Gene3D" id="3.30.70.240">
    <property type="match status" value="1"/>
</dbReference>
<evidence type="ECO:0000259" key="4">
    <source>
        <dbReference type="Pfam" id="PF00679"/>
    </source>
</evidence>
<name>A0ABN9YGR4_9DINO</name>
<evidence type="ECO:0000313" key="7">
    <source>
        <dbReference type="Proteomes" id="UP001189429"/>
    </source>
</evidence>
<dbReference type="Pfam" id="PF06421">
    <property type="entry name" value="LepA_C"/>
    <property type="match status" value="1"/>
</dbReference>
<dbReference type="SUPFAM" id="SSF54980">
    <property type="entry name" value="EF-G C-terminal domain-like"/>
    <property type="match status" value="1"/>
</dbReference>
<keyword evidence="2" id="KW-0378">Hydrolase</keyword>
<keyword evidence="7" id="KW-1185">Reference proteome</keyword>
<feature type="domain" description="Elongation factor EFG" evidence="4">
    <location>
        <begin position="1"/>
        <end position="85"/>
    </location>
</feature>
<dbReference type="EMBL" id="CAUYUJ010022694">
    <property type="protein sequence ID" value="CAK0912055.1"/>
    <property type="molecule type" value="Genomic_DNA"/>
</dbReference>
<keyword evidence="3" id="KW-0342">GTP-binding</keyword>
<dbReference type="InterPro" id="IPR038363">
    <property type="entry name" value="LepA_C_sf"/>
</dbReference>
<dbReference type="InterPro" id="IPR035647">
    <property type="entry name" value="EFG_III/V"/>
</dbReference>
<evidence type="ECO:0008006" key="8">
    <source>
        <dbReference type="Google" id="ProtNLM"/>
    </source>
</evidence>
<feature type="non-terminal residue" evidence="6">
    <location>
        <position position="1"/>
    </location>
</feature>
<dbReference type="InterPro" id="IPR006297">
    <property type="entry name" value="EF-4"/>
</dbReference>
<dbReference type="InterPro" id="IPR035654">
    <property type="entry name" value="LepA_IV"/>
</dbReference>
<dbReference type="CDD" id="cd03709">
    <property type="entry name" value="lepA_C"/>
    <property type="match status" value="1"/>
</dbReference>
<evidence type="ECO:0000256" key="3">
    <source>
        <dbReference type="ARBA" id="ARBA00023134"/>
    </source>
</evidence>
<feature type="domain" description="GTP-binding protein LepA C-terminal" evidence="5">
    <location>
        <begin position="90"/>
        <end position="200"/>
    </location>
</feature>